<evidence type="ECO:0000313" key="1">
    <source>
        <dbReference type="EMBL" id="GBO35332.1"/>
    </source>
</evidence>
<dbReference type="EMBL" id="BGPR01059294">
    <property type="protein sequence ID" value="GBO35332.1"/>
    <property type="molecule type" value="Genomic_DNA"/>
</dbReference>
<evidence type="ECO:0000313" key="2">
    <source>
        <dbReference type="Proteomes" id="UP000499080"/>
    </source>
</evidence>
<dbReference type="AlphaFoldDB" id="A0A4Y2WFW9"/>
<sequence>MGLTYWNFPLNPDLAPSDFHLFEPFKKHLGGRYFRIYAELQRLSERRTNLFNPAWQKSRPVYCASSRQLFSRHSLKRTVFQINVWNPDWVPNLGCSGVAPEFPLELLQQFLSFASSMGIVKQEDGTITQHAKSFVSENFTMAR</sequence>
<comment type="caution">
    <text evidence="1">The sequence shown here is derived from an EMBL/GenBank/DDBJ whole genome shotgun (WGS) entry which is preliminary data.</text>
</comment>
<gene>
    <name evidence="1" type="ORF">AVEN_85792_1</name>
</gene>
<proteinExistence type="predicted"/>
<organism evidence="1 2">
    <name type="scientific">Araneus ventricosus</name>
    <name type="common">Orbweaver spider</name>
    <name type="synonym">Epeira ventricosa</name>
    <dbReference type="NCBI Taxonomy" id="182803"/>
    <lineage>
        <taxon>Eukaryota</taxon>
        <taxon>Metazoa</taxon>
        <taxon>Ecdysozoa</taxon>
        <taxon>Arthropoda</taxon>
        <taxon>Chelicerata</taxon>
        <taxon>Arachnida</taxon>
        <taxon>Araneae</taxon>
        <taxon>Araneomorphae</taxon>
        <taxon>Entelegynae</taxon>
        <taxon>Araneoidea</taxon>
        <taxon>Araneidae</taxon>
        <taxon>Araneus</taxon>
    </lineage>
</organism>
<keyword evidence="2" id="KW-1185">Reference proteome</keyword>
<accession>A0A4Y2WFW9</accession>
<protein>
    <submittedName>
        <fullName evidence="1">Uncharacterized protein</fullName>
    </submittedName>
</protein>
<dbReference type="Proteomes" id="UP000499080">
    <property type="component" value="Unassembled WGS sequence"/>
</dbReference>
<reference evidence="1 2" key="1">
    <citation type="journal article" date="2019" name="Sci. Rep.">
        <title>Orb-weaving spider Araneus ventricosus genome elucidates the spidroin gene catalogue.</title>
        <authorList>
            <person name="Kono N."/>
            <person name="Nakamura H."/>
            <person name="Ohtoshi R."/>
            <person name="Moran D.A.P."/>
            <person name="Shinohara A."/>
            <person name="Yoshida Y."/>
            <person name="Fujiwara M."/>
            <person name="Mori M."/>
            <person name="Tomita M."/>
            <person name="Arakawa K."/>
        </authorList>
    </citation>
    <scope>NUCLEOTIDE SEQUENCE [LARGE SCALE GENOMIC DNA]</scope>
</reference>
<name>A0A4Y2WFW9_ARAVE</name>